<dbReference type="CDD" id="cd16917">
    <property type="entry name" value="HATPase_UhpB-NarQ-NarX-like"/>
    <property type="match status" value="1"/>
</dbReference>
<dbReference type="PANTHER" id="PTHR24421:SF10">
    <property type="entry name" value="NITRATE_NITRITE SENSOR PROTEIN NARQ"/>
    <property type="match status" value="1"/>
</dbReference>
<dbReference type="Proteomes" id="UP000198939">
    <property type="component" value="Unassembled WGS sequence"/>
</dbReference>
<evidence type="ECO:0000256" key="5">
    <source>
        <dbReference type="ARBA" id="ARBA00023012"/>
    </source>
</evidence>
<dbReference type="Proteomes" id="UP000183063">
    <property type="component" value="Unassembled WGS sequence"/>
</dbReference>
<keyword evidence="4 9" id="KW-0418">Kinase</keyword>
<feature type="coiled-coil region" evidence="6">
    <location>
        <begin position="245"/>
        <end position="272"/>
    </location>
</feature>
<evidence type="ECO:0000313" key="9">
    <source>
        <dbReference type="EMBL" id="SEI17409.1"/>
    </source>
</evidence>
<keyword evidence="6" id="KW-0175">Coiled coil</keyword>
<comment type="catalytic activity">
    <reaction evidence="1">
        <text>ATP + protein L-histidine = ADP + protein N-phospho-L-histidine.</text>
        <dbReference type="EC" id="2.7.13.3"/>
    </reaction>
</comment>
<evidence type="ECO:0000256" key="2">
    <source>
        <dbReference type="ARBA" id="ARBA00012438"/>
    </source>
</evidence>
<keyword evidence="3 9" id="KW-0808">Transferase</keyword>
<evidence type="ECO:0000313" key="11">
    <source>
        <dbReference type="Proteomes" id="UP000183063"/>
    </source>
</evidence>
<dbReference type="EMBL" id="FOCV01000034">
    <property type="protein sequence ID" value="SEP02437.1"/>
    <property type="molecule type" value="Genomic_DNA"/>
</dbReference>
<reference evidence="9" key="1">
    <citation type="submission" date="2016-10" db="EMBL/GenBank/DDBJ databases">
        <authorList>
            <person name="de Groot N.N."/>
        </authorList>
    </citation>
    <scope>NUCLEOTIDE SEQUENCE [LARGE SCALE GENOMIC DNA]</scope>
    <source>
        <strain evidence="9">CCBAU85039</strain>
    </source>
</reference>
<dbReference type="PANTHER" id="PTHR24421">
    <property type="entry name" value="NITRATE/NITRITE SENSOR PROTEIN NARX-RELATED"/>
    <property type="match status" value="1"/>
</dbReference>
<evidence type="ECO:0000256" key="3">
    <source>
        <dbReference type="ARBA" id="ARBA00022679"/>
    </source>
</evidence>
<keyword evidence="12" id="KW-1185">Reference proteome</keyword>
<evidence type="ECO:0000256" key="4">
    <source>
        <dbReference type="ARBA" id="ARBA00022777"/>
    </source>
</evidence>
<dbReference type="AlphaFoldDB" id="A0A1H8UHD7"/>
<feature type="transmembrane region" description="Helical" evidence="7">
    <location>
        <begin position="213"/>
        <end position="231"/>
    </location>
</feature>
<keyword evidence="7" id="KW-1133">Transmembrane helix</keyword>
<dbReference type="SUPFAM" id="SSF55874">
    <property type="entry name" value="ATPase domain of HSP90 chaperone/DNA topoisomerase II/histidine kinase"/>
    <property type="match status" value="1"/>
</dbReference>
<evidence type="ECO:0000256" key="7">
    <source>
        <dbReference type="SAM" id="Phobius"/>
    </source>
</evidence>
<sequence>MGSGDNGTKVPSAGWREPQDWSLGRSWRRLALTSQFLIVASLFVGCSMTFLGVWLSSQIAANQLYSRANSGALYMEGFLSRHVQSGETGPTVSTESMRELDQLLMTSDLAYRIESFRIWRSDGLILYSTDKSVIGKTFSSSNLVDAFSGRVVAQLEYGHNDEGQTEPTSAKPLLEIYAPIFAAGTRNPIAVGEIYEDATDFVERRNVAQRRTWYLIAAATVSIIGALYVVVHGASNLILTQRSTLERQLIAANALAEQNKELRQIADETRLQSAESNETLLNRIGSDLHDGPLQLLGLLILRLGDPSLDKGTGETSATRTNATLEALSPQRIATDCLNQLRDLSSGLVMPEIEELSLEAALKLAVDRHRTTTGSHVDVDFDRLPLTVASSLKICLYRIVQEGLNNSFRHGNGIGQHVRATAEDGAITVVVSDQGPGFSASASGDGRQSLGLLGIRNRAAVLQGTFTIGQRKGGGTELVVTIPMEGNSEYEAGT</sequence>
<reference evidence="10 12" key="3">
    <citation type="submission" date="2016-10" db="EMBL/GenBank/DDBJ databases">
        <authorList>
            <person name="Varghese N."/>
            <person name="Submissions S."/>
        </authorList>
    </citation>
    <scope>NUCLEOTIDE SEQUENCE [LARGE SCALE GENOMIC DNA]</scope>
    <source>
        <strain evidence="10 12">CGMCC 1.7071</strain>
    </source>
</reference>
<evidence type="ECO:0000259" key="8">
    <source>
        <dbReference type="SMART" id="SM00387"/>
    </source>
</evidence>
<evidence type="ECO:0000313" key="12">
    <source>
        <dbReference type="Proteomes" id="UP000198939"/>
    </source>
</evidence>
<dbReference type="Gene3D" id="3.30.565.10">
    <property type="entry name" value="Histidine kinase-like ATPase, C-terminal domain"/>
    <property type="match status" value="1"/>
</dbReference>
<evidence type="ECO:0000256" key="1">
    <source>
        <dbReference type="ARBA" id="ARBA00000085"/>
    </source>
</evidence>
<organism evidence="9 11">
    <name type="scientific">Rhizobium tibeticum</name>
    <dbReference type="NCBI Taxonomy" id="501024"/>
    <lineage>
        <taxon>Bacteria</taxon>
        <taxon>Pseudomonadati</taxon>
        <taxon>Pseudomonadota</taxon>
        <taxon>Alphaproteobacteria</taxon>
        <taxon>Hyphomicrobiales</taxon>
        <taxon>Rhizobiaceae</taxon>
        <taxon>Rhizobium/Agrobacterium group</taxon>
        <taxon>Rhizobium</taxon>
    </lineage>
</organism>
<name>A0A1H8UHD7_9HYPH</name>
<dbReference type="InterPro" id="IPR003594">
    <property type="entry name" value="HATPase_dom"/>
</dbReference>
<dbReference type="EC" id="2.7.13.3" evidence="2"/>
<dbReference type="InterPro" id="IPR050482">
    <property type="entry name" value="Sensor_HK_TwoCompSys"/>
</dbReference>
<keyword evidence="7" id="KW-0812">Transmembrane</keyword>
<dbReference type="GO" id="GO:0004673">
    <property type="term" value="F:protein histidine kinase activity"/>
    <property type="evidence" value="ECO:0007669"/>
    <property type="project" value="UniProtKB-EC"/>
</dbReference>
<dbReference type="InterPro" id="IPR036890">
    <property type="entry name" value="HATPase_C_sf"/>
</dbReference>
<evidence type="ECO:0000313" key="10">
    <source>
        <dbReference type="EMBL" id="SEP02437.1"/>
    </source>
</evidence>
<reference evidence="11" key="2">
    <citation type="submission" date="2016-10" db="EMBL/GenBank/DDBJ databases">
        <authorList>
            <person name="Wibberg D."/>
        </authorList>
    </citation>
    <scope>NUCLEOTIDE SEQUENCE [LARGE SCALE GENOMIC DNA]</scope>
</reference>
<dbReference type="Pfam" id="PF02518">
    <property type="entry name" value="HATPase_c"/>
    <property type="match status" value="1"/>
</dbReference>
<feature type="transmembrane region" description="Helical" evidence="7">
    <location>
        <begin position="36"/>
        <end position="57"/>
    </location>
</feature>
<dbReference type="GO" id="GO:0000160">
    <property type="term" value="P:phosphorelay signal transduction system"/>
    <property type="evidence" value="ECO:0007669"/>
    <property type="project" value="UniProtKB-KW"/>
</dbReference>
<feature type="domain" description="Histidine kinase/HSP90-like ATPase" evidence="8">
    <location>
        <begin position="390"/>
        <end position="485"/>
    </location>
</feature>
<accession>A0A1H8UHD7</accession>
<keyword evidence="5" id="KW-0902">Two-component regulatory system</keyword>
<dbReference type="STRING" id="501024.RTCCBAU85039_5624"/>
<proteinExistence type="predicted"/>
<evidence type="ECO:0000256" key="6">
    <source>
        <dbReference type="SAM" id="Coils"/>
    </source>
</evidence>
<dbReference type="EMBL" id="FNXB01000044">
    <property type="protein sequence ID" value="SEI17409.1"/>
    <property type="molecule type" value="Genomic_DNA"/>
</dbReference>
<protein>
    <recommendedName>
        <fullName evidence="2">histidine kinase</fullName>
        <ecNumber evidence="2">2.7.13.3</ecNumber>
    </recommendedName>
</protein>
<keyword evidence="7" id="KW-0472">Membrane</keyword>
<dbReference type="SMART" id="SM00387">
    <property type="entry name" value="HATPase_c"/>
    <property type="match status" value="1"/>
</dbReference>
<gene>
    <name evidence="9" type="primary">degS_2</name>
    <name evidence="9" type="ORF">RTCCBAU85039_5624</name>
    <name evidence="10" type="ORF">SAMN05216228_103419</name>
</gene>